<organism evidence="2 3">
    <name type="scientific">Moniliophthora roreri</name>
    <name type="common">Frosty pod rot fungus</name>
    <name type="synonym">Monilia roreri</name>
    <dbReference type="NCBI Taxonomy" id="221103"/>
    <lineage>
        <taxon>Eukaryota</taxon>
        <taxon>Fungi</taxon>
        <taxon>Dikarya</taxon>
        <taxon>Basidiomycota</taxon>
        <taxon>Agaricomycotina</taxon>
        <taxon>Agaricomycetes</taxon>
        <taxon>Agaricomycetidae</taxon>
        <taxon>Agaricales</taxon>
        <taxon>Marasmiineae</taxon>
        <taxon>Marasmiaceae</taxon>
        <taxon>Moniliophthora</taxon>
    </lineage>
</organism>
<sequence length="800" mass="87291">MPTKDPSNRIKTPSTGSTTRHTMTSKPNTSQQVKITSSTGSIITDRPTSVPTTPTAPAPTPTQSRKPSNRAHTMPQKPITHSSNKEVHPGQLHKAYDKIRQPTAAVQAERKQKAEAAAEAERQRIRNRDELTAFEDNAQKLADEYKQTFAHPDNSHKPQKSPAVPNLAPKSSKSNRQAEREVLLRALASLESSNDESIKSINEPESKHDGVDSVNGNEEPGPADRSDDEESHQAERPASEEPELVVVEVKKHGRAVKTSWTEVNATRVTRASTSLITTAIQSSDSTENNVPAKRKNSTAISTAKTKKPKGSSKDANPALPPTGLKKEDKKKKKGKWMTNLDPDDSTMLQEGKSIGFDDNNTAEMAERVAQISSASITKGIVKIKSEVIELPMGKAARKPGETKFTNKHLPSFIMDNAGDRQILSPLAKEALGYVHSWKVIPMSLVQGILNRGWGEGKATVPENGKDMVTAIVNTRASDFRHELGEAAIKVVSEYIKSNWSDEPASTDEDETVWIFCGPEDISAWAQYQTSKYCTKDSPNLLLSPFHFCHFMVYQDMDEIALKHGRLENELILRVFAHYLSIVDAIPDGIQWIQPCRPFGVLELVIQAVERALTMYHSGQQTPVGTFSLDGWGIKRFHDTIQALSDAKWEAIISGARLFIKPKRGSKRLAKDVNAQPGNDCGKESKREQDIMMSDLPEPTEEVLAIDTVLGDTPMAVDEQPVDSARNGSDHEDMAVDGMAENDGEGSGDEGEGSSNEGEGSSNEGEGSGDEGEGSGDGGGSDDETGWGDVHSDDDEVVMRP</sequence>
<dbReference type="AlphaFoldDB" id="A0A0W0FJI2"/>
<name>A0A0W0FJI2_MONRR</name>
<dbReference type="EMBL" id="LATX01001896">
    <property type="protein sequence ID" value="KTB36479.1"/>
    <property type="molecule type" value="Genomic_DNA"/>
</dbReference>
<feature type="region of interest" description="Disordered" evidence="1">
    <location>
        <begin position="281"/>
        <end position="350"/>
    </location>
</feature>
<feature type="region of interest" description="Disordered" evidence="1">
    <location>
        <begin position="717"/>
        <end position="800"/>
    </location>
</feature>
<evidence type="ECO:0000256" key="1">
    <source>
        <dbReference type="SAM" id="MobiDB-lite"/>
    </source>
</evidence>
<feature type="region of interest" description="Disordered" evidence="1">
    <location>
        <begin position="1"/>
        <end position="248"/>
    </location>
</feature>
<feature type="compositionally biased region" description="Acidic residues" evidence="1">
    <location>
        <begin position="739"/>
        <end position="751"/>
    </location>
</feature>
<evidence type="ECO:0000313" key="2">
    <source>
        <dbReference type="EMBL" id="KTB36479.1"/>
    </source>
</evidence>
<feature type="compositionally biased region" description="Basic and acidic residues" evidence="1">
    <location>
        <begin position="196"/>
        <end position="211"/>
    </location>
</feature>
<feature type="compositionally biased region" description="Low complexity" evidence="1">
    <location>
        <begin position="752"/>
        <end position="764"/>
    </location>
</feature>
<gene>
    <name evidence="2" type="ORF">WG66_10935</name>
</gene>
<feature type="compositionally biased region" description="Polar residues" evidence="1">
    <location>
        <begin position="9"/>
        <end position="50"/>
    </location>
</feature>
<comment type="caution">
    <text evidence="2">The sequence shown here is derived from an EMBL/GenBank/DDBJ whole genome shotgun (WGS) entry which is preliminary data.</text>
</comment>
<accession>A0A0W0FJI2</accession>
<feature type="compositionally biased region" description="Basic and acidic residues" evidence="1">
    <location>
        <begin position="108"/>
        <end position="146"/>
    </location>
</feature>
<feature type="compositionally biased region" description="Acidic residues" evidence="1">
    <location>
        <begin position="766"/>
        <end position="800"/>
    </location>
</feature>
<feature type="region of interest" description="Disordered" evidence="1">
    <location>
        <begin position="668"/>
        <end position="687"/>
    </location>
</feature>
<evidence type="ECO:0000313" key="3">
    <source>
        <dbReference type="Proteomes" id="UP000054988"/>
    </source>
</evidence>
<reference evidence="2 3" key="1">
    <citation type="submission" date="2015-12" db="EMBL/GenBank/DDBJ databases">
        <title>Draft genome sequence of Moniliophthora roreri, the causal agent of frosty pod rot of cacao.</title>
        <authorList>
            <person name="Aime M.C."/>
            <person name="Diaz-Valderrama J.R."/>
            <person name="Kijpornyongpan T."/>
            <person name="Phillips-Mora W."/>
        </authorList>
    </citation>
    <scope>NUCLEOTIDE SEQUENCE [LARGE SCALE GENOMIC DNA]</scope>
    <source>
        <strain evidence="2 3">MCA 2952</strain>
    </source>
</reference>
<protein>
    <submittedName>
        <fullName evidence="2">Uncharacterized protein</fullName>
    </submittedName>
</protein>
<proteinExistence type="predicted"/>
<feature type="compositionally biased region" description="Basic and acidic residues" evidence="1">
    <location>
        <begin position="83"/>
        <end position="100"/>
    </location>
</feature>
<dbReference type="Proteomes" id="UP000054988">
    <property type="component" value="Unassembled WGS sequence"/>
</dbReference>